<sequence length="394" mass="44953">MTNTSRTDPTFPSERRSGGSWYDLFSRGARDWLRHNEKVREAVRANLPDLISQADILGTDGNRRVQVPVRLLEHYRFRLAEHGEHSGVGQGDVKPGDVLRRGRGAGDDRGPGTGGNNRGEIQFVLELTVDDIVDWLWEELELPNLTAKAGSVEQTDYIREGWDKRGARSRLDRRRSLKEAIKRRNILKGGPAFHDNDLRYRQLIKRERPASEAVVFFVMDVSASMGSRDRQLAKTFFFWVVQGLRRQYRHISTVFIAHTENAWEFDEQQFFEVRGTGGTVASTAFNRVLARIDEQFRPSRYNIYVFYASDGQNFVQDREAASAALSRLGKLSNYMGFVEIGSADGGRETSEMAHIFRELQQANAPVGVYPLSEETMVWDAIRAFFRERAQEQAA</sequence>
<dbReference type="PANTHER" id="PTHR30510:SF2">
    <property type="entry name" value="UPF0229 PROTEIN YEAH"/>
    <property type="match status" value="1"/>
</dbReference>
<dbReference type="FunCoup" id="A0A5C7EJW8">
    <property type="interactions" value="13"/>
</dbReference>
<feature type="region of interest" description="Disordered" evidence="1">
    <location>
        <begin position="83"/>
        <end position="117"/>
    </location>
</feature>
<dbReference type="InParanoid" id="A0A5C7EJW8"/>
<evidence type="ECO:0000313" key="2">
    <source>
        <dbReference type="EMBL" id="TXF12818.1"/>
    </source>
</evidence>
<name>A0A5C7EJW8_9PROT</name>
<dbReference type="AlphaFoldDB" id="A0A5C7EJW8"/>
<comment type="caution">
    <text evidence="2">The sequence shown here is derived from an EMBL/GenBank/DDBJ whole genome shotgun (WGS) entry which is preliminary data.</text>
</comment>
<dbReference type="PANTHER" id="PTHR30510">
    <property type="entry name" value="UPF0229 PROTEIN YEAH"/>
    <property type="match status" value="1"/>
</dbReference>
<dbReference type="OrthoDB" id="5289021at2"/>
<evidence type="ECO:0000313" key="3">
    <source>
        <dbReference type="Proteomes" id="UP000321201"/>
    </source>
</evidence>
<keyword evidence="3" id="KW-1185">Reference proteome</keyword>
<reference evidence="2 3" key="1">
    <citation type="submission" date="2019-08" db="EMBL/GenBank/DDBJ databases">
        <title>Pelomicrobium methylotrophicum gen. nov., sp. nov. a moderately thermophilic, facultatively anaerobic, lithoautotrophic and methylotrophic bacterium isolated from a terrestrial mud volcano.</title>
        <authorList>
            <person name="Slobodkina G.B."/>
            <person name="Merkel A.Y."/>
            <person name="Slobodkin A.I."/>
        </authorList>
    </citation>
    <scope>NUCLEOTIDE SEQUENCE [LARGE SCALE GENOMIC DNA]</scope>
    <source>
        <strain evidence="2 3">SM250</strain>
    </source>
</reference>
<dbReference type="EMBL" id="VPFL01000004">
    <property type="protein sequence ID" value="TXF12818.1"/>
    <property type="molecule type" value="Genomic_DNA"/>
</dbReference>
<dbReference type="SUPFAM" id="SSF53300">
    <property type="entry name" value="vWA-like"/>
    <property type="match status" value="1"/>
</dbReference>
<dbReference type="InterPro" id="IPR036465">
    <property type="entry name" value="vWFA_dom_sf"/>
</dbReference>
<organism evidence="2 3">
    <name type="scientific">Pelomicrobium methylotrophicum</name>
    <dbReference type="NCBI Taxonomy" id="2602750"/>
    <lineage>
        <taxon>Bacteria</taxon>
        <taxon>Pseudomonadati</taxon>
        <taxon>Pseudomonadota</taxon>
        <taxon>Hydrogenophilia</taxon>
        <taxon>Hydrogenophilia incertae sedis</taxon>
        <taxon>Pelomicrobium</taxon>
    </lineage>
</organism>
<protein>
    <submittedName>
        <fullName evidence="2">DUF444 family protein</fullName>
    </submittedName>
</protein>
<accession>A0A5C7EJW8</accession>
<proteinExistence type="predicted"/>
<feature type="compositionally biased region" description="Basic and acidic residues" evidence="1">
    <location>
        <begin position="94"/>
        <end position="110"/>
    </location>
</feature>
<dbReference type="RefSeq" id="WP_147798899.1">
    <property type="nucleotide sequence ID" value="NZ_VPFL01000004.1"/>
</dbReference>
<evidence type="ECO:0000256" key="1">
    <source>
        <dbReference type="SAM" id="MobiDB-lite"/>
    </source>
</evidence>
<dbReference type="Pfam" id="PF04285">
    <property type="entry name" value="DUF444"/>
    <property type="match status" value="2"/>
</dbReference>
<dbReference type="InterPro" id="IPR006698">
    <property type="entry name" value="UPF0229"/>
</dbReference>
<gene>
    <name evidence="2" type="ORF">FR698_04030</name>
</gene>
<dbReference type="Proteomes" id="UP000321201">
    <property type="component" value="Unassembled WGS sequence"/>
</dbReference>